<feature type="domain" description="FecR protein" evidence="2">
    <location>
        <begin position="124"/>
        <end position="216"/>
    </location>
</feature>
<dbReference type="RefSeq" id="WP_219239349.1">
    <property type="nucleotide sequence ID" value="NZ_JAHWZX010000021.1"/>
</dbReference>
<dbReference type="PANTHER" id="PTHR30273:SF2">
    <property type="entry name" value="PROTEIN FECR"/>
    <property type="match status" value="1"/>
</dbReference>
<reference evidence="4 5" key="1">
    <citation type="submission" date="2021-07" db="EMBL/GenBank/DDBJ databases">
        <title>Stakelama flava sp. nov., a novel endophytic bacterium isolated from branch of Kandelia candel.</title>
        <authorList>
            <person name="Tuo L."/>
        </authorList>
    </citation>
    <scope>NUCLEOTIDE SEQUENCE [LARGE SCALE GENOMIC DNA]</scope>
    <source>
        <strain evidence="4 5">CBK3Z-3</strain>
    </source>
</reference>
<keyword evidence="5" id="KW-1185">Reference proteome</keyword>
<dbReference type="Proteomes" id="UP001197214">
    <property type="component" value="Unassembled WGS sequence"/>
</dbReference>
<dbReference type="InterPro" id="IPR012373">
    <property type="entry name" value="Ferrdict_sens_TM"/>
</dbReference>
<dbReference type="InterPro" id="IPR006860">
    <property type="entry name" value="FecR"/>
</dbReference>
<evidence type="ECO:0000313" key="4">
    <source>
        <dbReference type="EMBL" id="MBW4332227.1"/>
    </source>
</evidence>
<gene>
    <name evidence="4" type="ORF">KY084_15305</name>
</gene>
<proteinExistence type="predicted"/>
<dbReference type="Pfam" id="PF16220">
    <property type="entry name" value="DUF4880"/>
    <property type="match status" value="1"/>
</dbReference>
<feature type="transmembrane region" description="Helical" evidence="1">
    <location>
        <begin position="86"/>
        <end position="106"/>
    </location>
</feature>
<keyword evidence="1" id="KW-0472">Membrane</keyword>
<dbReference type="PANTHER" id="PTHR30273">
    <property type="entry name" value="PERIPLASMIC SIGNAL SENSOR AND SIGMA FACTOR ACTIVATOR FECR-RELATED"/>
    <property type="match status" value="1"/>
</dbReference>
<evidence type="ECO:0000259" key="2">
    <source>
        <dbReference type="Pfam" id="PF04773"/>
    </source>
</evidence>
<keyword evidence="1" id="KW-0812">Transmembrane</keyword>
<evidence type="ECO:0000259" key="3">
    <source>
        <dbReference type="Pfam" id="PF16220"/>
    </source>
</evidence>
<comment type="caution">
    <text evidence="4">The sequence shown here is derived from an EMBL/GenBank/DDBJ whole genome shotgun (WGS) entry which is preliminary data.</text>
</comment>
<dbReference type="InterPro" id="IPR032623">
    <property type="entry name" value="FecR_N"/>
</dbReference>
<feature type="domain" description="FecR N-terminal" evidence="3">
    <location>
        <begin position="15"/>
        <end position="53"/>
    </location>
</feature>
<organism evidence="4 5">
    <name type="scientific">Stakelama flava</name>
    <dbReference type="NCBI Taxonomy" id="2860338"/>
    <lineage>
        <taxon>Bacteria</taxon>
        <taxon>Pseudomonadati</taxon>
        <taxon>Pseudomonadota</taxon>
        <taxon>Alphaproteobacteria</taxon>
        <taxon>Sphingomonadales</taxon>
        <taxon>Sphingomonadaceae</taxon>
        <taxon>Stakelama</taxon>
    </lineage>
</organism>
<evidence type="ECO:0000313" key="5">
    <source>
        <dbReference type="Proteomes" id="UP001197214"/>
    </source>
</evidence>
<sequence>MASPDFSPDDAVRAEAADWFARMRGPDAERHRTAFDAWYRADGAHAAAYDRMELRWNQSGLVGHTPSGQTRAGLPEAPLRAFPSRALALAASILAILVLGALLLSARNARPGKSQSVQIAHAETLESPRGSIRRVTLADGSTVTLDSDSRIVVAFIPGARRLRLVAGRARFDVAHDADRPFIVSAGGGEVVATGTLFDVSLISGRPRVRLIEGSVEVRRPGPGDAADAALPPAIRLAPGQMAAVDAPAPLARAPAAGERWVSGTLSFEDAPLDAVLAQANRYTERQVRLGDPSLGALRFTGGFRAGHSDKLARALAVGFGLRIDRAANGDPVLVRP</sequence>
<dbReference type="EMBL" id="JAHWZX010000021">
    <property type="protein sequence ID" value="MBW4332227.1"/>
    <property type="molecule type" value="Genomic_DNA"/>
</dbReference>
<name>A0ABS6XPT6_9SPHN</name>
<evidence type="ECO:0000256" key="1">
    <source>
        <dbReference type="SAM" id="Phobius"/>
    </source>
</evidence>
<protein>
    <submittedName>
        <fullName evidence="4">FecR domain-containing protein</fullName>
    </submittedName>
</protein>
<dbReference type="PIRSF" id="PIRSF018266">
    <property type="entry name" value="FecR"/>
    <property type="match status" value="1"/>
</dbReference>
<dbReference type="Pfam" id="PF04773">
    <property type="entry name" value="FecR"/>
    <property type="match status" value="1"/>
</dbReference>
<accession>A0ABS6XPT6</accession>
<keyword evidence="1" id="KW-1133">Transmembrane helix</keyword>